<dbReference type="Proteomes" id="UP000521868">
    <property type="component" value="Unassembled WGS sequence"/>
</dbReference>
<evidence type="ECO:0000256" key="1">
    <source>
        <dbReference type="SAM" id="MobiDB-lite"/>
    </source>
</evidence>
<evidence type="ECO:0000313" key="3">
    <source>
        <dbReference type="EMBL" id="NKE64510.1"/>
    </source>
</evidence>
<reference evidence="3 4" key="1">
    <citation type="journal article" date="2020" name="Nature">
        <title>Bacterial chemolithoautotrophy via manganese oxidation.</title>
        <authorList>
            <person name="Yu H."/>
            <person name="Leadbetter J.R."/>
        </authorList>
    </citation>
    <scope>NUCLEOTIDE SEQUENCE [LARGE SCALE GENOMIC DNA]</scope>
    <source>
        <strain evidence="3 4">RBP-1</strain>
    </source>
</reference>
<dbReference type="Pfam" id="PF13588">
    <property type="entry name" value="HSDR_N_2"/>
    <property type="match status" value="1"/>
</dbReference>
<comment type="caution">
    <text evidence="3">The sequence shown here is derived from an EMBL/GenBank/DDBJ whole genome shotgun (WGS) entry which is preliminary data.</text>
</comment>
<dbReference type="EMBL" id="VTOX01000001">
    <property type="protein sequence ID" value="NKE64510.1"/>
    <property type="molecule type" value="Genomic_DNA"/>
</dbReference>
<evidence type="ECO:0000259" key="2">
    <source>
        <dbReference type="Pfam" id="PF13588"/>
    </source>
</evidence>
<name>A0A7X6I4T4_9BURK</name>
<gene>
    <name evidence="3" type="ORF">RAMLITH_01645</name>
</gene>
<dbReference type="AlphaFoldDB" id="A0A7X6I4T4"/>
<sequence>MAIPKKVAERLVAAVKRYQPIVNAARARDVGEADTVTIVKDMLAELFGYDKYAEVTSEFAIRGTFCDLAVKIEGVLQTLIEVKAIGLDLKEAHVKQAVDYAANQGVDWVLLTNGVSWRVYHIAFLKPIEQELVVNIDFTTINPRSEADLELLFLLCKEGWQKSVLNDYHTQRQALSRFFVGALLLSEPVLDVIRRELRRVSPDVKIDTDQIRDVLTAEVIKREVLEGDKADEARKKIGKAAAKALRAITVRPAKTHGAESGIRFVPGEADGPGAGAPGEKTA</sequence>
<keyword evidence="4" id="KW-1185">Reference proteome</keyword>
<accession>A0A7X6I4T4</accession>
<proteinExistence type="predicted"/>
<dbReference type="RefSeq" id="WP_168105592.1">
    <property type="nucleotide sequence ID" value="NZ_VTOX01000001.1"/>
</dbReference>
<feature type="region of interest" description="Disordered" evidence="1">
    <location>
        <begin position="255"/>
        <end position="282"/>
    </location>
</feature>
<protein>
    <submittedName>
        <fullName evidence="3">Type I restriction enzyme HsdR N-terminal domain-containing protein</fullName>
    </submittedName>
</protein>
<organism evidence="3 4">
    <name type="scientific">Ramlibacter lithotrophicus</name>
    <dbReference type="NCBI Taxonomy" id="2606681"/>
    <lineage>
        <taxon>Bacteria</taxon>
        <taxon>Pseudomonadati</taxon>
        <taxon>Pseudomonadota</taxon>
        <taxon>Betaproteobacteria</taxon>
        <taxon>Burkholderiales</taxon>
        <taxon>Comamonadaceae</taxon>
        <taxon>Ramlibacter</taxon>
    </lineage>
</organism>
<feature type="domain" description="Type I restriction enzyme R protein N-terminal" evidence="2">
    <location>
        <begin position="63"/>
        <end position="122"/>
    </location>
</feature>
<evidence type="ECO:0000313" key="4">
    <source>
        <dbReference type="Proteomes" id="UP000521868"/>
    </source>
</evidence>
<dbReference type="InterPro" id="IPR029464">
    <property type="entry name" value="HSDR_N"/>
</dbReference>